<organism evidence="1 2">
    <name type="scientific">Pedosphaera parvula (strain Ellin514)</name>
    <dbReference type="NCBI Taxonomy" id="320771"/>
    <lineage>
        <taxon>Bacteria</taxon>
        <taxon>Pseudomonadati</taxon>
        <taxon>Verrucomicrobiota</taxon>
        <taxon>Pedosphaerae</taxon>
        <taxon>Pedosphaerales</taxon>
        <taxon>Pedosphaeraceae</taxon>
        <taxon>Pedosphaera</taxon>
    </lineage>
</organism>
<dbReference type="AlphaFoldDB" id="B9XDB2"/>
<accession>B9XDB2</accession>
<name>B9XDB2_PEDPL</name>
<gene>
    <name evidence="1" type="ORF">Cflav_PD6333</name>
</gene>
<evidence type="ECO:0000313" key="1">
    <source>
        <dbReference type="EMBL" id="EEF62058.1"/>
    </source>
</evidence>
<evidence type="ECO:0000313" key="2">
    <source>
        <dbReference type="Proteomes" id="UP000003688"/>
    </source>
</evidence>
<comment type="caution">
    <text evidence="1">The sequence shown here is derived from an EMBL/GenBank/DDBJ whole genome shotgun (WGS) entry which is preliminary data.</text>
</comment>
<keyword evidence="2" id="KW-1185">Reference proteome</keyword>
<dbReference type="EMBL" id="ABOX02000006">
    <property type="protein sequence ID" value="EEF62058.1"/>
    <property type="molecule type" value="Genomic_DNA"/>
</dbReference>
<reference evidence="1 2" key="1">
    <citation type="journal article" date="2011" name="J. Bacteriol.">
        <title>Genome sequence of 'Pedosphaera parvula' Ellin514, an aerobic Verrucomicrobial isolate from pasture soil.</title>
        <authorList>
            <person name="Kant R."/>
            <person name="van Passel M.W."/>
            <person name="Sangwan P."/>
            <person name="Palva A."/>
            <person name="Lucas S."/>
            <person name="Copeland A."/>
            <person name="Lapidus A."/>
            <person name="Glavina Del Rio T."/>
            <person name="Dalin E."/>
            <person name="Tice H."/>
            <person name="Bruce D."/>
            <person name="Goodwin L."/>
            <person name="Pitluck S."/>
            <person name="Chertkov O."/>
            <person name="Larimer F.W."/>
            <person name="Land M.L."/>
            <person name="Hauser L."/>
            <person name="Brettin T.S."/>
            <person name="Detter J.C."/>
            <person name="Han S."/>
            <person name="de Vos W.M."/>
            <person name="Janssen P.H."/>
            <person name="Smidt H."/>
        </authorList>
    </citation>
    <scope>NUCLEOTIDE SEQUENCE [LARGE SCALE GENOMIC DNA]</scope>
    <source>
        <strain evidence="1 2">Ellin514</strain>
    </source>
</reference>
<proteinExistence type="predicted"/>
<sequence length="170" mass="19158">MNIKKGSVMNDNTIPKAVFQQIIATAVRKNGGDSAAERWAFAWTLNLASTDLRHQRLESMARTYLLRVCDTPPAAPLPNTEDPLQIRAYELATRAARDIQWTIAPGRFPAQIQISAPVYSEKAGGIETRSLTLTKDELVLERTFLVRIFPLLATAIRREIKEIEPDLRWS</sequence>
<protein>
    <submittedName>
        <fullName evidence="1">Uncharacterized protein</fullName>
    </submittedName>
</protein>
<dbReference type="Proteomes" id="UP000003688">
    <property type="component" value="Unassembled WGS sequence"/>
</dbReference>